<evidence type="ECO:0000256" key="7">
    <source>
        <dbReference type="SAM" id="MobiDB-lite"/>
    </source>
</evidence>
<dbReference type="PRINTS" id="PR00937">
    <property type="entry name" value="TBOX"/>
</dbReference>
<dbReference type="PROSITE" id="PS50252">
    <property type="entry name" value="TBOX_3"/>
    <property type="match status" value="1"/>
</dbReference>
<dbReference type="GO" id="GO:0001708">
    <property type="term" value="P:cell fate specification"/>
    <property type="evidence" value="ECO:0000318"/>
    <property type="project" value="GO_Central"/>
</dbReference>
<proteinExistence type="predicted"/>
<dbReference type="SUPFAM" id="SSF49417">
    <property type="entry name" value="p53-like transcription factors"/>
    <property type="match status" value="1"/>
</dbReference>
<dbReference type="OrthoDB" id="7442607at2759"/>
<dbReference type="InterPro" id="IPR036960">
    <property type="entry name" value="T-box_sf"/>
</dbReference>
<dbReference type="GO" id="GO:0048731">
    <property type="term" value="P:system development"/>
    <property type="evidence" value="ECO:0007669"/>
    <property type="project" value="UniProtKB-ARBA"/>
</dbReference>
<dbReference type="GO" id="GO:0000785">
    <property type="term" value="C:chromatin"/>
    <property type="evidence" value="ECO:0000318"/>
    <property type="project" value="GO_Central"/>
</dbReference>
<protein>
    <recommendedName>
        <fullName evidence="8">T-box domain-containing protein</fullName>
    </recommendedName>
</protein>
<evidence type="ECO:0000256" key="5">
    <source>
        <dbReference type="ARBA" id="ARBA00023242"/>
    </source>
</evidence>
<keyword evidence="3 6" id="KW-0238">DNA-binding</keyword>
<dbReference type="SMART" id="SM00425">
    <property type="entry name" value="TBOX"/>
    <property type="match status" value="1"/>
</dbReference>
<evidence type="ECO:0000256" key="3">
    <source>
        <dbReference type="ARBA" id="ARBA00023125"/>
    </source>
</evidence>
<dbReference type="GeneID" id="100889015"/>
<dbReference type="GO" id="GO:0000981">
    <property type="term" value="F:DNA-binding transcription factor activity, RNA polymerase II-specific"/>
    <property type="evidence" value="ECO:0000318"/>
    <property type="project" value="GO_Central"/>
</dbReference>
<evidence type="ECO:0000256" key="6">
    <source>
        <dbReference type="PROSITE-ProRule" id="PRU00201"/>
    </source>
</evidence>
<dbReference type="AlphaFoldDB" id="A0A7M7N6E3"/>
<feature type="region of interest" description="Disordered" evidence="7">
    <location>
        <begin position="1"/>
        <end position="46"/>
    </location>
</feature>
<evidence type="ECO:0000313" key="9">
    <source>
        <dbReference type="EnsemblMetazoa" id="XP_030831821"/>
    </source>
</evidence>
<dbReference type="GO" id="GO:0005634">
    <property type="term" value="C:nucleus"/>
    <property type="evidence" value="ECO:0000318"/>
    <property type="project" value="GO_Central"/>
</dbReference>
<dbReference type="InterPro" id="IPR001699">
    <property type="entry name" value="TF_T-box"/>
</dbReference>
<reference evidence="10" key="1">
    <citation type="submission" date="2015-02" db="EMBL/GenBank/DDBJ databases">
        <title>Genome sequencing for Strongylocentrotus purpuratus.</title>
        <authorList>
            <person name="Murali S."/>
            <person name="Liu Y."/>
            <person name="Vee V."/>
            <person name="English A."/>
            <person name="Wang M."/>
            <person name="Skinner E."/>
            <person name="Han Y."/>
            <person name="Muzny D.M."/>
            <person name="Worley K.C."/>
            <person name="Gibbs R.A."/>
        </authorList>
    </citation>
    <scope>NUCLEOTIDE SEQUENCE</scope>
</reference>
<dbReference type="FunFam" id="2.60.40.820:FF:000008">
    <property type="entry name" value="T-box transcription factor TBX20"/>
    <property type="match status" value="1"/>
</dbReference>
<dbReference type="InterPro" id="IPR008967">
    <property type="entry name" value="p53-like_TF_DNA-bd_sf"/>
</dbReference>
<dbReference type="Gene3D" id="2.60.40.820">
    <property type="entry name" value="Transcription factor, T-box"/>
    <property type="match status" value="1"/>
</dbReference>
<dbReference type="InterPro" id="IPR046360">
    <property type="entry name" value="T-box_DNA-bd"/>
</dbReference>
<dbReference type="InParanoid" id="A0A7M7N6E3"/>
<dbReference type="OMA" id="HPMSSYS"/>
<dbReference type="EnsemblMetazoa" id="XM_030975961">
    <property type="protein sequence ID" value="XP_030831821"/>
    <property type="gene ID" value="LOC100889015"/>
</dbReference>
<organism evidence="9 10">
    <name type="scientific">Strongylocentrotus purpuratus</name>
    <name type="common">Purple sea urchin</name>
    <dbReference type="NCBI Taxonomy" id="7668"/>
    <lineage>
        <taxon>Eukaryota</taxon>
        <taxon>Metazoa</taxon>
        <taxon>Echinodermata</taxon>
        <taxon>Eleutherozoa</taxon>
        <taxon>Echinozoa</taxon>
        <taxon>Echinoidea</taxon>
        <taxon>Euechinoidea</taxon>
        <taxon>Echinacea</taxon>
        <taxon>Camarodonta</taxon>
        <taxon>Echinidea</taxon>
        <taxon>Strongylocentrotidae</taxon>
        <taxon>Strongylocentrotus</taxon>
    </lineage>
</organism>
<evidence type="ECO:0000313" key="10">
    <source>
        <dbReference type="Proteomes" id="UP000007110"/>
    </source>
</evidence>
<dbReference type="GO" id="GO:0045893">
    <property type="term" value="P:positive regulation of DNA-templated transcription"/>
    <property type="evidence" value="ECO:0007669"/>
    <property type="project" value="InterPro"/>
</dbReference>
<dbReference type="PANTHER" id="PTHR11267:SF190">
    <property type="entry name" value="T-BOX TRANSCRIPTION FACTOR TBX20"/>
    <property type="match status" value="1"/>
</dbReference>
<feature type="domain" description="T-box" evidence="8">
    <location>
        <begin position="197"/>
        <end position="405"/>
    </location>
</feature>
<feature type="compositionally biased region" description="Basic residues" evidence="7">
    <location>
        <begin position="1"/>
        <end position="10"/>
    </location>
</feature>
<keyword evidence="10" id="KW-1185">Reference proteome</keyword>
<keyword evidence="2" id="KW-0805">Transcription regulation</keyword>
<comment type="subcellular location">
    <subcellularLocation>
        <location evidence="1 6">Nucleus</location>
    </subcellularLocation>
</comment>
<dbReference type="PANTHER" id="PTHR11267">
    <property type="entry name" value="T-BOX PROTEIN-RELATED"/>
    <property type="match status" value="1"/>
</dbReference>
<comment type="caution">
    <text evidence="6">Lacks conserved residue(s) required for the propagation of feature annotation.</text>
</comment>
<evidence type="ECO:0000256" key="4">
    <source>
        <dbReference type="ARBA" id="ARBA00023163"/>
    </source>
</evidence>
<keyword evidence="5 6" id="KW-0539">Nucleus</keyword>
<evidence type="ECO:0000256" key="2">
    <source>
        <dbReference type="ARBA" id="ARBA00023015"/>
    </source>
</evidence>
<dbReference type="Proteomes" id="UP000007110">
    <property type="component" value="Unassembled WGS sequence"/>
</dbReference>
<accession>A0A7M7N6E3</accession>
<dbReference type="KEGG" id="spu:100889015"/>
<feature type="compositionally biased region" description="Basic and acidic residues" evidence="7">
    <location>
        <begin position="11"/>
        <end position="25"/>
    </location>
</feature>
<evidence type="ECO:0000259" key="8">
    <source>
        <dbReference type="PROSITE" id="PS50252"/>
    </source>
</evidence>
<name>A0A7M7N6E3_STRPU</name>
<keyword evidence="4" id="KW-0804">Transcription</keyword>
<dbReference type="InterPro" id="IPR018186">
    <property type="entry name" value="TF_T-box_CS"/>
</dbReference>
<dbReference type="PROSITE" id="PS01283">
    <property type="entry name" value="TBOX_1"/>
    <property type="match status" value="1"/>
</dbReference>
<evidence type="ECO:0000256" key="1">
    <source>
        <dbReference type="ARBA" id="ARBA00004123"/>
    </source>
</evidence>
<dbReference type="RefSeq" id="XP_030831821.1">
    <property type="nucleotide sequence ID" value="XM_030975961.1"/>
</dbReference>
<sequence>MDLRTNKRKLDKSGSPRHIFDDGIAAKRPRITLPPAPRLRSLPYNTPPVAPLRSEAHRREVAPQTQPSFHPRHGQAVTSPNDIEDQRQVLVSDHAQRPARSHLVQSHHILQRNHLQQQQHHHHHLLPQQHSLVSLLREPVVTTSPAFERLGIGPRAVTGNEAGSASGMPQTRASPVCDSCTDGAGCWKEMTGIGCKLETKELWDRFHELGTEMIITKSGRRMFPTLRVSFAGLHPMSSYSVYIDVVPLDNKRYRYAYHRSSWLVAGKADPSLPPRLSRHPDSPFTGEQLLKQLLSLEKIKLTNNELDKSGHVILNSMHRYQPRIHIVKNVTIVDNEDDHHEDNDKRHDVAGDDMDEVMNACRWRPQHVRTFVFSETSFTAVTAYQNQLITRLKIDSNPFAKGFRDSSRLSEYEREKVDILMKGHTYARNPTSSPREVVLGSMMTGGDPQPFPFSLGALREDSPFNLPVHLGSPAHPHISFALQRQPIQRKTTISAYGDHLFPPSAMYYDPFREHLPLPGERSSVPQVIRHSASRDEDVVPHAFFQPTVIDSGKDSEWNLGDTSHVQKIVPHMPQQFHKLLPRGPFAAAIDMMEYRRVVRHPVI</sequence>
<dbReference type="GO" id="GO:0006357">
    <property type="term" value="P:regulation of transcription by RNA polymerase II"/>
    <property type="evidence" value="ECO:0000318"/>
    <property type="project" value="GO_Central"/>
</dbReference>
<dbReference type="FunCoup" id="A0A7M7N6E3">
    <property type="interactions" value="595"/>
</dbReference>
<dbReference type="GO" id="GO:0000978">
    <property type="term" value="F:RNA polymerase II cis-regulatory region sequence-specific DNA binding"/>
    <property type="evidence" value="ECO:0000318"/>
    <property type="project" value="GO_Central"/>
</dbReference>
<dbReference type="Pfam" id="PF00907">
    <property type="entry name" value="T-box"/>
    <property type="match status" value="1"/>
</dbReference>
<reference evidence="9" key="2">
    <citation type="submission" date="2021-01" db="UniProtKB">
        <authorList>
            <consortium name="EnsemblMetazoa"/>
        </authorList>
    </citation>
    <scope>IDENTIFICATION</scope>
</reference>